<gene>
    <name evidence="2" type="ordered locus">Phep_1718</name>
</gene>
<dbReference type="eggNOG" id="COG0640">
    <property type="taxonomic scope" value="Bacteria"/>
</dbReference>
<dbReference type="SUPFAM" id="SSF46785">
    <property type="entry name" value="Winged helix' DNA-binding domain"/>
    <property type="match status" value="1"/>
</dbReference>
<dbReference type="InterPro" id="IPR036388">
    <property type="entry name" value="WH-like_DNA-bd_sf"/>
</dbReference>
<dbReference type="PROSITE" id="PS50987">
    <property type="entry name" value="HTH_ARSR_2"/>
    <property type="match status" value="1"/>
</dbReference>
<dbReference type="STRING" id="485917.Phep_1718"/>
<dbReference type="SMART" id="SM00418">
    <property type="entry name" value="HTH_ARSR"/>
    <property type="match status" value="1"/>
</dbReference>
<name>C6XUS9_PEDHD</name>
<dbReference type="KEGG" id="phe:Phep_1718"/>
<proteinExistence type="predicted"/>
<dbReference type="AlphaFoldDB" id="C6XUS9"/>
<dbReference type="InterPro" id="IPR001845">
    <property type="entry name" value="HTH_ArsR_DNA-bd_dom"/>
</dbReference>
<dbReference type="Proteomes" id="UP000000852">
    <property type="component" value="Chromosome"/>
</dbReference>
<dbReference type="Gene3D" id="1.10.10.10">
    <property type="entry name" value="Winged helix-like DNA-binding domain superfamily/Winged helix DNA-binding domain"/>
    <property type="match status" value="1"/>
</dbReference>
<organism evidence="2 3">
    <name type="scientific">Pedobacter heparinus (strain ATCC 13125 / DSM 2366 / CIP 104194 / JCM 7457 / NBRC 12017 / NCIMB 9290 / NRRL B-14731 / HIM 762-3)</name>
    <dbReference type="NCBI Taxonomy" id="485917"/>
    <lineage>
        <taxon>Bacteria</taxon>
        <taxon>Pseudomonadati</taxon>
        <taxon>Bacteroidota</taxon>
        <taxon>Sphingobacteriia</taxon>
        <taxon>Sphingobacteriales</taxon>
        <taxon>Sphingobacteriaceae</taxon>
        <taxon>Pedobacter</taxon>
    </lineage>
</organism>
<evidence type="ECO:0000259" key="1">
    <source>
        <dbReference type="PROSITE" id="PS50987"/>
    </source>
</evidence>
<dbReference type="GO" id="GO:0003700">
    <property type="term" value="F:DNA-binding transcription factor activity"/>
    <property type="evidence" value="ECO:0007669"/>
    <property type="project" value="InterPro"/>
</dbReference>
<dbReference type="OrthoDB" id="9799175at2"/>
<keyword evidence="3" id="KW-1185">Reference proteome</keyword>
<dbReference type="CDD" id="cd00090">
    <property type="entry name" value="HTH_ARSR"/>
    <property type="match status" value="1"/>
</dbReference>
<dbReference type="Pfam" id="PF01022">
    <property type="entry name" value="HTH_5"/>
    <property type="match status" value="1"/>
</dbReference>
<dbReference type="NCBIfam" id="NF033788">
    <property type="entry name" value="HTH_metalloreg"/>
    <property type="match status" value="1"/>
</dbReference>
<dbReference type="HOGENOM" id="CLU_097806_0_3_10"/>
<reference evidence="2 3" key="1">
    <citation type="journal article" date="2009" name="Stand. Genomic Sci.">
        <title>Complete genome sequence of Pedobacter heparinus type strain (HIM 762-3).</title>
        <authorList>
            <person name="Han C."/>
            <person name="Spring S."/>
            <person name="Lapidus A."/>
            <person name="Del Rio T.G."/>
            <person name="Tice H."/>
            <person name="Copeland A."/>
            <person name="Cheng J.F."/>
            <person name="Lucas S."/>
            <person name="Chen F."/>
            <person name="Nolan M."/>
            <person name="Bruce D."/>
            <person name="Goodwin L."/>
            <person name="Pitluck S."/>
            <person name="Ivanova N."/>
            <person name="Mavromatis K."/>
            <person name="Mikhailova N."/>
            <person name="Pati A."/>
            <person name="Chen A."/>
            <person name="Palaniappan K."/>
            <person name="Land M."/>
            <person name="Hauser L."/>
            <person name="Chang Y.J."/>
            <person name="Jeffries C.C."/>
            <person name="Saunders E."/>
            <person name="Chertkov O."/>
            <person name="Brettin T."/>
            <person name="Goker M."/>
            <person name="Rohde M."/>
            <person name="Bristow J."/>
            <person name="Eisen J.A."/>
            <person name="Markowitz V."/>
            <person name="Hugenholtz P."/>
            <person name="Kyrpides N.C."/>
            <person name="Klenk H.P."/>
            <person name="Detter J.C."/>
        </authorList>
    </citation>
    <scope>NUCLEOTIDE SEQUENCE [LARGE SCALE GENOMIC DNA]</scope>
    <source>
        <strain evidence="3">ATCC 13125 / DSM 2366 / CIP 104194 / JCM 7457 / NBRC 12017 / NCIMB 9290 / NRRL B-14731 / HIM 762-3</strain>
    </source>
</reference>
<accession>C6XUS9</accession>
<protein>
    <submittedName>
        <fullName evidence="2">Regulatory protein ArsR</fullName>
    </submittedName>
</protein>
<sequence length="110" mass="12683">MQHPNLDAFQVIADGSRREILHMLTEGSMSINAIAGKFEISRPAISKHIKILEHAGFLTIEDSGRERFCMLSQQGFTELRDWLEYYDNFWKQKLTKLESLMDAGHKEGDL</sequence>
<dbReference type="RefSeq" id="WP_015807543.1">
    <property type="nucleotide sequence ID" value="NC_013061.1"/>
</dbReference>
<dbReference type="InterPro" id="IPR036390">
    <property type="entry name" value="WH_DNA-bd_sf"/>
</dbReference>
<dbReference type="InterPro" id="IPR011991">
    <property type="entry name" value="ArsR-like_HTH"/>
</dbReference>
<feature type="domain" description="HTH arsR-type" evidence="1">
    <location>
        <begin position="1"/>
        <end position="91"/>
    </location>
</feature>
<dbReference type="EMBL" id="CP001681">
    <property type="protein sequence ID" value="ACU03929.1"/>
    <property type="molecule type" value="Genomic_DNA"/>
</dbReference>
<evidence type="ECO:0000313" key="2">
    <source>
        <dbReference type="EMBL" id="ACU03929.1"/>
    </source>
</evidence>
<dbReference type="PANTHER" id="PTHR38600">
    <property type="entry name" value="TRANSCRIPTIONAL REGULATORY PROTEIN"/>
    <property type="match status" value="1"/>
</dbReference>
<dbReference type="PANTHER" id="PTHR38600:SF2">
    <property type="entry name" value="SLL0088 PROTEIN"/>
    <property type="match status" value="1"/>
</dbReference>
<evidence type="ECO:0000313" key="3">
    <source>
        <dbReference type="Proteomes" id="UP000000852"/>
    </source>
</evidence>
<dbReference type="PRINTS" id="PR00778">
    <property type="entry name" value="HTHARSR"/>
</dbReference>